<keyword evidence="3" id="KW-0812">Transmembrane</keyword>
<dbReference type="EMBL" id="BMIR01000040">
    <property type="protein sequence ID" value="GGE56965.1"/>
    <property type="molecule type" value="Genomic_DNA"/>
</dbReference>
<organism evidence="5 6">
    <name type="scientific">Pullulanibacillus camelliae</name>
    <dbReference type="NCBI Taxonomy" id="1707096"/>
    <lineage>
        <taxon>Bacteria</taxon>
        <taxon>Bacillati</taxon>
        <taxon>Bacillota</taxon>
        <taxon>Bacilli</taxon>
        <taxon>Bacillales</taxon>
        <taxon>Sporolactobacillaceae</taxon>
        <taxon>Pullulanibacillus</taxon>
    </lineage>
</organism>
<accession>A0A8J2YP70</accession>
<dbReference type="AlphaFoldDB" id="A0A8J2YP70"/>
<reference evidence="5" key="1">
    <citation type="journal article" date="2014" name="Int. J. Syst. Evol. Microbiol.">
        <title>Complete genome sequence of Corynebacterium casei LMG S-19264T (=DSM 44701T), isolated from a smear-ripened cheese.</title>
        <authorList>
            <consortium name="US DOE Joint Genome Institute (JGI-PGF)"/>
            <person name="Walter F."/>
            <person name="Albersmeier A."/>
            <person name="Kalinowski J."/>
            <person name="Ruckert C."/>
        </authorList>
    </citation>
    <scope>NUCLEOTIDE SEQUENCE</scope>
    <source>
        <strain evidence="5">CGMCC 1.15371</strain>
    </source>
</reference>
<proteinExistence type="inferred from homology"/>
<comment type="similarity">
    <text evidence="1">Belongs to the LytR/CpsA/Psr (LCP) family.</text>
</comment>
<comment type="caution">
    <text evidence="5">The sequence shown here is derived from an EMBL/GenBank/DDBJ whole genome shotgun (WGS) entry which is preliminary data.</text>
</comment>
<evidence type="ECO:0000259" key="4">
    <source>
        <dbReference type="Pfam" id="PF03816"/>
    </source>
</evidence>
<evidence type="ECO:0000313" key="6">
    <source>
        <dbReference type="Proteomes" id="UP000628775"/>
    </source>
</evidence>
<keyword evidence="3" id="KW-1133">Transmembrane helix</keyword>
<dbReference type="PANTHER" id="PTHR33392:SF10">
    <property type="entry name" value="POLYISOPRENYL-TEICHOIC ACID--PEPTIDOGLYCAN TEICHOIC ACID TRANSFERASE TAGV"/>
    <property type="match status" value="1"/>
</dbReference>
<dbReference type="InterPro" id="IPR004474">
    <property type="entry name" value="LytR_CpsA_psr"/>
</dbReference>
<dbReference type="InterPro" id="IPR050922">
    <property type="entry name" value="LytR/CpsA/Psr_CW_biosynth"/>
</dbReference>
<dbReference type="Proteomes" id="UP000628775">
    <property type="component" value="Unassembled WGS sequence"/>
</dbReference>
<evidence type="ECO:0000256" key="3">
    <source>
        <dbReference type="SAM" id="Phobius"/>
    </source>
</evidence>
<dbReference type="PANTHER" id="PTHR33392">
    <property type="entry name" value="POLYISOPRENYL-TEICHOIC ACID--PEPTIDOGLYCAN TEICHOIC ACID TRANSFERASE TAGU"/>
    <property type="match status" value="1"/>
</dbReference>
<feature type="region of interest" description="Disordered" evidence="2">
    <location>
        <begin position="330"/>
        <end position="349"/>
    </location>
</feature>
<sequence>MADSRVSRRHGNKKRKWPRRLLIALLIIVLIVIAYGVYVYYKANDALNDSQVDLGRSGDKSALRDQAVTIGKDPISILIMGIENYSTNGKDGRADSQILVTVNPDTKKMTMVTIPRDSRVQIDHAGQYTGMHKINAAYTYGSITDYGADKLQVETVEKMLDVPIDKFVAVDFDGFRDIVDTLGGVDINIKQGFWEKDIYNHNKHITFQAGPAHLNGEEALAFVRMRKRAVNVTYSRDERQRQFLKAVINQAISAGTIFKVGEITDILGKHVETNLKANEIYALEKQYSSMKKSSIKTINIDGQNENVNGLDYFIPDGQSLQDVSNKLRKSLNLQPDPNYSTNADTVGAP</sequence>
<dbReference type="Gene3D" id="3.40.630.190">
    <property type="entry name" value="LCP protein"/>
    <property type="match status" value="1"/>
</dbReference>
<evidence type="ECO:0000256" key="2">
    <source>
        <dbReference type="SAM" id="MobiDB-lite"/>
    </source>
</evidence>
<keyword evidence="3" id="KW-0472">Membrane</keyword>
<keyword evidence="6" id="KW-1185">Reference proteome</keyword>
<gene>
    <name evidence="5" type="primary">yvhJ</name>
    <name evidence="5" type="ORF">GCM10011391_39810</name>
</gene>
<dbReference type="RefSeq" id="WP_188699055.1">
    <property type="nucleotide sequence ID" value="NZ_BMIR01000040.1"/>
</dbReference>
<dbReference type="NCBIfam" id="TIGR00350">
    <property type="entry name" value="lytR_cpsA_psr"/>
    <property type="match status" value="1"/>
</dbReference>
<name>A0A8J2YP70_9BACL</name>
<feature type="compositionally biased region" description="Polar residues" evidence="2">
    <location>
        <begin position="331"/>
        <end position="349"/>
    </location>
</feature>
<protein>
    <submittedName>
        <fullName evidence="5">Putative transcriptional regulator YvhJ</fullName>
    </submittedName>
</protein>
<feature type="domain" description="Cell envelope-related transcriptional attenuator" evidence="4">
    <location>
        <begin position="93"/>
        <end position="251"/>
    </location>
</feature>
<reference evidence="5" key="2">
    <citation type="submission" date="2020-09" db="EMBL/GenBank/DDBJ databases">
        <authorList>
            <person name="Sun Q."/>
            <person name="Zhou Y."/>
        </authorList>
    </citation>
    <scope>NUCLEOTIDE SEQUENCE</scope>
    <source>
        <strain evidence="5">CGMCC 1.15371</strain>
    </source>
</reference>
<evidence type="ECO:0000256" key="1">
    <source>
        <dbReference type="ARBA" id="ARBA00006068"/>
    </source>
</evidence>
<feature type="transmembrane region" description="Helical" evidence="3">
    <location>
        <begin position="21"/>
        <end position="41"/>
    </location>
</feature>
<evidence type="ECO:0000313" key="5">
    <source>
        <dbReference type="EMBL" id="GGE56965.1"/>
    </source>
</evidence>
<dbReference type="Pfam" id="PF03816">
    <property type="entry name" value="LytR_cpsA_psr"/>
    <property type="match status" value="1"/>
</dbReference>